<dbReference type="GO" id="GO:0005634">
    <property type="term" value="C:nucleus"/>
    <property type="evidence" value="ECO:0007669"/>
    <property type="project" value="TreeGrafter"/>
</dbReference>
<dbReference type="EMBL" id="JAVXUO010000658">
    <property type="protein sequence ID" value="KAK2990317.1"/>
    <property type="molecule type" value="Genomic_DNA"/>
</dbReference>
<dbReference type="GO" id="GO:0006024">
    <property type="term" value="P:glycosaminoglycan biosynthetic process"/>
    <property type="evidence" value="ECO:0007669"/>
    <property type="project" value="TreeGrafter"/>
</dbReference>
<name>A0AA88UV92_9ASTE</name>
<protein>
    <recommendedName>
        <fullName evidence="1">UDP-glucose/GDP-mannose dehydrogenase N-terminal domain-containing protein</fullName>
    </recommendedName>
</protein>
<reference evidence="2" key="1">
    <citation type="submission" date="2022-12" db="EMBL/GenBank/DDBJ databases">
        <title>Draft genome assemblies for two species of Escallonia (Escalloniales).</title>
        <authorList>
            <person name="Chanderbali A."/>
            <person name="Dervinis C."/>
            <person name="Anghel I."/>
            <person name="Soltis D."/>
            <person name="Soltis P."/>
            <person name="Zapata F."/>
        </authorList>
    </citation>
    <scope>NUCLEOTIDE SEQUENCE</scope>
    <source>
        <strain evidence="2">UCBG92.1500</strain>
        <tissue evidence="2">Leaf</tissue>
    </source>
</reference>
<gene>
    <name evidence="2" type="ORF">RJ640_003589</name>
</gene>
<evidence type="ECO:0000313" key="3">
    <source>
        <dbReference type="Proteomes" id="UP001187471"/>
    </source>
</evidence>
<sequence>MAKICCLGAGYVGGPVTGVIAYKCPSVEVAVVDISKPQITAWNSEQLPIYEPGLEDLVKKGIEEQSNQAHVKRRNLLRSRDEVVMLALAGWKHRKWCRSRGQGLV</sequence>
<dbReference type="InterPro" id="IPR036291">
    <property type="entry name" value="NAD(P)-bd_dom_sf"/>
</dbReference>
<dbReference type="PANTHER" id="PTHR11374">
    <property type="entry name" value="UDP-GLUCOSE DEHYDROGENASE/UDP-MANNAC DEHYDROGENASE"/>
    <property type="match status" value="1"/>
</dbReference>
<evidence type="ECO:0000259" key="1">
    <source>
        <dbReference type="Pfam" id="PF03721"/>
    </source>
</evidence>
<evidence type="ECO:0000313" key="2">
    <source>
        <dbReference type="EMBL" id="KAK2990317.1"/>
    </source>
</evidence>
<dbReference type="PANTHER" id="PTHR11374:SF64">
    <property type="entry name" value="UDP-GLUCOSE 6-DEHYDROGENASE 2"/>
    <property type="match status" value="1"/>
</dbReference>
<accession>A0AA88UV92</accession>
<dbReference type="Gene3D" id="3.40.50.720">
    <property type="entry name" value="NAD(P)-binding Rossmann-like Domain"/>
    <property type="match status" value="1"/>
</dbReference>
<dbReference type="Pfam" id="PF03721">
    <property type="entry name" value="UDPG_MGDP_dh_N"/>
    <property type="match status" value="1"/>
</dbReference>
<proteinExistence type="predicted"/>
<dbReference type="SUPFAM" id="SSF51735">
    <property type="entry name" value="NAD(P)-binding Rossmann-fold domains"/>
    <property type="match status" value="1"/>
</dbReference>
<dbReference type="InterPro" id="IPR001732">
    <property type="entry name" value="UDP-Glc/GDP-Man_DH_N"/>
</dbReference>
<dbReference type="GO" id="GO:0003979">
    <property type="term" value="F:UDP-glucose 6-dehydrogenase activity"/>
    <property type="evidence" value="ECO:0007669"/>
    <property type="project" value="InterPro"/>
</dbReference>
<organism evidence="2 3">
    <name type="scientific">Escallonia rubra</name>
    <dbReference type="NCBI Taxonomy" id="112253"/>
    <lineage>
        <taxon>Eukaryota</taxon>
        <taxon>Viridiplantae</taxon>
        <taxon>Streptophyta</taxon>
        <taxon>Embryophyta</taxon>
        <taxon>Tracheophyta</taxon>
        <taxon>Spermatophyta</taxon>
        <taxon>Magnoliopsida</taxon>
        <taxon>eudicotyledons</taxon>
        <taxon>Gunneridae</taxon>
        <taxon>Pentapetalae</taxon>
        <taxon>asterids</taxon>
        <taxon>campanulids</taxon>
        <taxon>Escalloniales</taxon>
        <taxon>Escalloniaceae</taxon>
        <taxon>Escallonia</taxon>
    </lineage>
</organism>
<dbReference type="InterPro" id="IPR028356">
    <property type="entry name" value="UDPglc_DH_euk"/>
</dbReference>
<feature type="domain" description="UDP-glucose/GDP-mannose dehydrogenase N-terminal" evidence="1">
    <location>
        <begin position="3"/>
        <end position="80"/>
    </location>
</feature>
<comment type="caution">
    <text evidence="2">The sequence shown here is derived from an EMBL/GenBank/DDBJ whole genome shotgun (WGS) entry which is preliminary data.</text>
</comment>
<dbReference type="GO" id="GO:0051287">
    <property type="term" value="F:NAD binding"/>
    <property type="evidence" value="ECO:0007669"/>
    <property type="project" value="InterPro"/>
</dbReference>
<keyword evidence="3" id="KW-1185">Reference proteome</keyword>
<dbReference type="AlphaFoldDB" id="A0AA88UV92"/>
<dbReference type="Proteomes" id="UP001187471">
    <property type="component" value="Unassembled WGS sequence"/>
</dbReference>